<comment type="caution">
    <text evidence="4">The sequence shown here is derived from an EMBL/GenBank/DDBJ whole genome shotgun (WGS) entry which is preliminary data.</text>
</comment>
<gene>
    <name evidence="4" type="ORF">H4C15_22965</name>
</gene>
<evidence type="ECO:0000313" key="5">
    <source>
        <dbReference type="Proteomes" id="UP000577346"/>
    </source>
</evidence>
<sequence length="871" mass="95070">MKGMQKISRGSGFAGVMAYAFDGDLDKPRELEGEVIGGNMSGRDPQSLTREFNASKAVRPDVEKPVWHNSLRLPEGDKLSREQWADIGDAYMQKMGFSENHQRAYILHDDKAGQHIHIIASRIGLDGQLFLGKNENLISTKKIAELEREFNLTITKGVNYDSAGKVVMPDVSRPRKGEVGKFERTGEAPSRFALAKLIDAALTDKPSASAFAERLSLSGVEVRANFSKDTLNGFSFAIDGVSFKGSQLGKQYAGKALFERGLSYEQDRDYAFLRELSSAATRDSARAGSAQNPGGLESRRDRAGHEPGATNSSGIWRPDGERADHSEPGFGKLNWTGPGRDREPDQHAIESRSADSEIDKGNERSQQGVGIDPKSSKGRENPLGNTASSGASGLAGGQPRVPGGGGVESGVEITDLGPMHTGDEATDNLLKLAHQGQIKEARESLARQKRMHAESEALTRNRIAEAQAIVNQILGIGRSTKLNQRPYGSRLTVIAARSADSSGWRERDMAKFSKAVGASGFELTFSDPSKKRAPIKRSFTADQLEKSRTVRGLADHFARSGDVLIQPLADDASGVILLVGLPEISVEKLEAVGFSSAAIAEVNGKYQVWIRTDQQLTAEERERLFQRLSGIAGVPQQAVNYGRLPGFSKGIHTVSLVSASGRSAPAAPAMLEEIRAEILDKKISLRLEQAVLARSTLSNDDFKQIGSVRHLKNGWFQETRDHVQADVMDRTAQISNERIETKVLEAMARQKVPISQAYSAVFRESRVSAGIELDAAWLTTHAYARVALEREGKSLNGIDIKAEARRRFPEIIKRAESRVDSDLQAMHEQMKLDGQAEQLELERKANEQRLGKALEAAKRVAHEQKTGPSKG</sequence>
<accession>A0A7W2M0A3</accession>
<protein>
    <submittedName>
        <fullName evidence="4">Relaxase/mobilization nuclease domain-containing protein</fullName>
    </submittedName>
</protein>
<evidence type="ECO:0000259" key="3">
    <source>
        <dbReference type="Pfam" id="PF03432"/>
    </source>
</evidence>
<dbReference type="AlphaFoldDB" id="A0A7W2M0A3"/>
<dbReference type="Gene3D" id="3.30.70.1790">
    <property type="entry name" value="RepB DNA-primase, N-terminal domain"/>
    <property type="match status" value="1"/>
</dbReference>
<evidence type="ECO:0000256" key="1">
    <source>
        <dbReference type="SAM" id="Coils"/>
    </source>
</evidence>
<organism evidence="4 5">
    <name type="scientific">Pseudomonas juntendi</name>
    <dbReference type="NCBI Taxonomy" id="2666183"/>
    <lineage>
        <taxon>Bacteria</taxon>
        <taxon>Pseudomonadati</taxon>
        <taxon>Pseudomonadota</taxon>
        <taxon>Gammaproteobacteria</taxon>
        <taxon>Pseudomonadales</taxon>
        <taxon>Pseudomonadaceae</taxon>
        <taxon>Pseudomonas</taxon>
    </lineage>
</organism>
<dbReference type="Pfam" id="PF03432">
    <property type="entry name" value="Relaxase"/>
    <property type="match status" value="1"/>
</dbReference>
<feature type="compositionally biased region" description="Basic and acidic residues" evidence="2">
    <location>
        <begin position="339"/>
        <end position="363"/>
    </location>
</feature>
<feature type="region of interest" description="Disordered" evidence="2">
    <location>
        <begin position="281"/>
        <end position="424"/>
    </location>
</feature>
<evidence type="ECO:0000313" key="4">
    <source>
        <dbReference type="EMBL" id="MBA6150334.1"/>
    </source>
</evidence>
<evidence type="ECO:0000256" key="2">
    <source>
        <dbReference type="SAM" id="MobiDB-lite"/>
    </source>
</evidence>
<keyword evidence="1" id="KW-0175">Coiled coil</keyword>
<dbReference type="RefSeq" id="WP_182337219.1">
    <property type="nucleotide sequence ID" value="NZ_JACGDA010000065.1"/>
</dbReference>
<reference evidence="4 5" key="1">
    <citation type="submission" date="2020-07" db="EMBL/GenBank/DDBJ databases">
        <title>Diversity of carbapenemase encoding genes among Pseudomonas putida group clinical isolates in a tertiary Brazilian hospital.</title>
        <authorList>
            <person name="Alberto-Lei F."/>
            <person name="Nodari C.S."/>
            <person name="Streling A.P."/>
            <person name="Paulino J.T."/>
            <person name="Bessa-Neto F.O."/>
            <person name="Cayo R."/>
            <person name="Gales A.C."/>
        </authorList>
    </citation>
    <scope>NUCLEOTIDE SEQUENCE [LARGE SCALE GENOMIC DNA]</scope>
    <source>
        <strain evidence="4 5">11213</strain>
    </source>
</reference>
<feature type="domain" description="MobA/VirD2-like nuclease" evidence="3">
    <location>
        <begin position="30"/>
        <end position="152"/>
    </location>
</feature>
<feature type="coiled-coil region" evidence="1">
    <location>
        <begin position="829"/>
        <end position="856"/>
    </location>
</feature>
<dbReference type="EMBL" id="JACGDA010000065">
    <property type="protein sequence ID" value="MBA6150334.1"/>
    <property type="molecule type" value="Genomic_DNA"/>
</dbReference>
<dbReference type="Proteomes" id="UP000577346">
    <property type="component" value="Unassembled WGS sequence"/>
</dbReference>
<dbReference type="InterPro" id="IPR005094">
    <property type="entry name" value="Endonuclease_MobA/VirD2"/>
</dbReference>
<proteinExistence type="predicted"/>
<name>A0A7W2M0A3_9PSED</name>
<feature type="compositionally biased region" description="Low complexity" evidence="2">
    <location>
        <begin position="387"/>
        <end position="401"/>
    </location>
</feature>
<feature type="compositionally biased region" description="Basic and acidic residues" evidence="2">
    <location>
        <begin position="318"/>
        <end position="327"/>
    </location>
</feature>